<dbReference type="EMBL" id="CP029752">
    <property type="protein sequence ID" value="QFG77083.1"/>
    <property type="molecule type" value="Genomic_DNA"/>
</dbReference>
<accession>A0A5P6AB13</accession>
<dbReference type="InterPro" id="IPR009061">
    <property type="entry name" value="DNA-bd_dom_put_sf"/>
</dbReference>
<name>A0A5P6AB13_RAOPL</name>
<dbReference type="Pfam" id="PF04760">
    <property type="entry name" value="IF2_N"/>
    <property type="match status" value="1"/>
</dbReference>
<organism evidence="2">
    <name type="scientific">Raoultella planticola</name>
    <name type="common">Klebsiella planticola</name>
    <dbReference type="NCBI Taxonomy" id="575"/>
    <lineage>
        <taxon>Bacteria</taxon>
        <taxon>Pseudomonadati</taxon>
        <taxon>Pseudomonadota</taxon>
        <taxon>Gammaproteobacteria</taxon>
        <taxon>Enterobacterales</taxon>
        <taxon>Enterobacteriaceae</taxon>
        <taxon>Klebsiella/Raoultella group</taxon>
        <taxon>Raoultella</taxon>
    </lineage>
</organism>
<feature type="domain" description="Translation initiation factor IF-2 N-terminal" evidence="1">
    <location>
        <begin position="1"/>
        <end position="52"/>
    </location>
</feature>
<dbReference type="SUPFAM" id="SSF46955">
    <property type="entry name" value="Putative DNA-binding domain"/>
    <property type="match status" value="1"/>
</dbReference>
<dbReference type="Gene3D" id="3.30.56.50">
    <property type="entry name" value="Putative DNA-binding domain, N-terminal subdomain of bacterial translation initiation factor IF2"/>
    <property type="match status" value="1"/>
</dbReference>
<evidence type="ECO:0000259" key="1">
    <source>
        <dbReference type="Pfam" id="PF04760"/>
    </source>
</evidence>
<evidence type="ECO:0000313" key="2">
    <source>
        <dbReference type="EMBL" id="QFG77083.1"/>
    </source>
</evidence>
<dbReference type="AlphaFoldDB" id="A0A5P6AB13"/>
<dbReference type="FunFam" id="3.30.56.50:FF:000001">
    <property type="entry name" value="Translation initiation factor IF-2"/>
    <property type="match status" value="1"/>
</dbReference>
<protein>
    <recommendedName>
        <fullName evidence="1">Translation initiation factor IF-2 N-terminal domain-containing protein</fullName>
    </recommendedName>
</protein>
<proteinExistence type="predicted"/>
<gene>
    <name evidence="2" type="ORF">DMB90_26185</name>
</gene>
<dbReference type="InterPro" id="IPR006847">
    <property type="entry name" value="IF2_N"/>
</dbReference>
<sequence length="92" mass="10156">MTDVTIKALASEIQTSVDRLIQQFADAGIRKSADDSVTAQEKQTLLTHLNREHGSAPDKLTLQRKTRSTLNIPVPVVKVNRYKSKSARSAPL</sequence>
<reference evidence="2" key="1">
    <citation type="submission" date="2018-05" db="EMBL/GenBank/DDBJ databases">
        <title>Bacterial isolates from healthy term breastfed infants carrying antibiotic resistance genes.</title>
        <authorList>
            <person name="Casaburi G."/>
        </authorList>
    </citation>
    <scope>NUCLEOTIDE SEQUENCE [LARGE SCALE GENOMIC DNA]</scope>
    <source>
        <strain evidence="2">7084_4</strain>
    </source>
</reference>